<keyword evidence="2" id="KW-1185">Reference proteome</keyword>
<evidence type="ECO:0008006" key="3">
    <source>
        <dbReference type="Google" id="ProtNLM"/>
    </source>
</evidence>
<dbReference type="OrthoDB" id="2437929at2759"/>
<dbReference type="EMBL" id="BQFW01000015">
    <property type="protein sequence ID" value="GJJ78736.1"/>
    <property type="molecule type" value="Genomic_DNA"/>
</dbReference>
<evidence type="ECO:0000313" key="1">
    <source>
        <dbReference type="EMBL" id="GJJ78736.1"/>
    </source>
</evidence>
<comment type="caution">
    <text evidence="1">The sequence shown here is derived from an EMBL/GenBank/DDBJ whole genome shotgun (WGS) entry which is preliminary data.</text>
</comment>
<dbReference type="Gene3D" id="3.80.10.10">
    <property type="entry name" value="Ribonuclease Inhibitor"/>
    <property type="match status" value="2"/>
</dbReference>
<protein>
    <recommendedName>
        <fullName evidence="3">F-box domain-containing protein</fullName>
    </recommendedName>
</protein>
<accession>A0A9P3HLA4</accession>
<proteinExistence type="predicted"/>
<sequence>MSSSISIFEIPLLLKLICENLDPEAIFACRRVCRTWDVLFSPYEWQSVKIVTATAYSCELPDDEDFIPLHQNARLVRRLILDNTRLFEPLLNPCTSWISLVSKTTEQRQDGTAPKSTETHDFVRLLSLTCDMVHRADGDQDWAFKDHPTLLPALIQQNLGLLHLHLSKLDTSNADYNEVLFKAIGQHPSLTCLLYAISPDNTEIPRAVIQQMLGWLPESLQTLRITTVEPPLLTEDVRTNEGTVAMHCRPTRLQTLDLNLEFRGCEETLLFPILQNCPQLTSFCLGDINDDMVQPLAKLLKEHCPKLVELNFYWDSLDHWAVSDLILQGTAKNQLRSLGLNGWSSMVENPFNEEFFDILHSVLDHCGPMLQALSIREGLRISHDHYSEILWKCPQLKELTLARPEDPFGRCYRAGLDCTTLQLLASRPWVCAQLEVLQLTAVIDYPKHPFDGEKSLESGRSQELATFIQHLGQLKCLREIHLGWMSFDNGPPPFFQAIEPFWDSLAQLSRLEKFLVRSYDMESGLPEEDQPFKKQDRIEWIKEHWPRLVEIQELHISDE</sequence>
<gene>
    <name evidence="1" type="ORF">EMPS_11095</name>
</gene>
<dbReference type="SUPFAM" id="SSF52047">
    <property type="entry name" value="RNI-like"/>
    <property type="match status" value="1"/>
</dbReference>
<name>A0A9P3HLA4_9FUNG</name>
<reference evidence="1" key="1">
    <citation type="submission" date="2021-11" db="EMBL/GenBank/DDBJ databases">
        <authorList>
            <person name="Herlambang A."/>
            <person name="Guo Y."/>
            <person name="Takashima Y."/>
            <person name="Nishizawa T."/>
        </authorList>
    </citation>
    <scope>NUCLEOTIDE SEQUENCE</scope>
    <source>
        <strain evidence="1">E1425</strain>
    </source>
</reference>
<organism evidence="1 2">
    <name type="scientific">Entomortierella parvispora</name>
    <dbReference type="NCBI Taxonomy" id="205924"/>
    <lineage>
        <taxon>Eukaryota</taxon>
        <taxon>Fungi</taxon>
        <taxon>Fungi incertae sedis</taxon>
        <taxon>Mucoromycota</taxon>
        <taxon>Mortierellomycotina</taxon>
        <taxon>Mortierellomycetes</taxon>
        <taxon>Mortierellales</taxon>
        <taxon>Mortierellaceae</taxon>
        <taxon>Entomortierella</taxon>
    </lineage>
</organism>
<reference evidence="1" key="2">
    <citation type="journal article" date="2022" name="Microbiol. Resour. Announc.">
        <title>Whole-Genome Sequence of Entomortierella parvispora E1425, a Mucoromycotan Fungus Associated with Burkholderiaceae-Related Endosymbiotic Bacteria.</title>
        <authorList>
            <person name="Herlambang A."/>
            <person name="Guo Y."/>
            <person name="Takashima Y."/>
            <person name="Narisawa K."/>
            <person name="Ohta H."/>
            <person name="Nishizawa T."/>
        </authorList>
    </citation>
    <scope>NUCLEOTIDE SEQUENCE</scope>
    <source>
        <strain evidence="1">E1425</strain>
    </source>
</reference>
<dbReference type="AlphaFoldDB" id="A0A9P3HLA4"/>
<dbReference type="Proteomes" id="UP000827284">
    <property type="component" value="Unassembled WGS sequence"/>
</dbReference>
<dbReference type="InterPro" id="IPR032675">
    <property type="entry name" value="LRR_dom_sf"/>
</dbReference>
<evidence type="ECO:0000313" key="2">
    <source>
        <dbReference type="Proteomes" id="UP000827284"/>
    </source>
</evidence>